<dbReference type="AlphaFoldDB" id="A0A5J4V227"/>
<evidence type="ECO:0000313" key="2">
    <source>
        <dbReference type="Proteomes" id="UP000324800"/>
    </source>
</evidence>
<dbReference type="EMBL" id="SNRW01010459">
    <property type="protein sequence ID" value="KAA6376523.1"/>
    <property type="molecule type" value="Genomic_DNA"/>
</dbReference>
<dbReference type="Proteomes" id="UP000324800">
    <property type="component" value="Unassembled WGS sequence"/>
</dbReference>
<protein>
    <submittedName>
        <fullName evidence="1">Uncharacterized protein</fullName>
    </submittedName>
</protein>
<reference evidence="1 2" key="1">
    <citation type="submission" date="2019-03" db="EMBL/GenBank/DDBJ databases">
        <title>Single cell metagenomics reveals metabolic interactions within the superorganism composed of flagellate Streblomastix strix and complex community of Bacteroidetes bacteria on its surface.</title>
        <authorList>
            <person name="Treitli S.C."/>
            <person name="Kolisko M."/>
            <person name="Husnik F."/>
            <person name="Keeling P."/>
            <person name="Hampl V."/>
        </authorList>
    </citation>
    <scope>NUCLEOTIDE SEQUENCE [LARGE SCALE GENOMIC DNA]</scope>
    <source>
        <strain evidence="1">ST1C</strain>
    </source>
</reference>
<sequence>LHHPKLIPAHLLSLKKGDQSITEKFTADSTLYRIISSALKQSPQEMSMYLPNVLPGWKAFVKSVIVGCGEHINGWRRSDPYSVPTASMKISDKKKKACLPPIQFPFQFSHPSLPPSANLSRIQAILSSLITCFEDISFDCERVKPILVLITLALRLFHYSIVDVCSDRLPDIQQYWREIIVHMPDDEEDEDKKK</sequence>
<evidence type="ECO:0000313" key="1">
    <source>
        <dbReference type="EMBL" id="KAA6376523.1"/>
    </source>
</evidence>
<organism evidence="1 2">
    <name type="scientific">Streblomastix strix</name>
    <dbReference type="NCBI Taxonomy" id="222440"/>
    <lineage>
        <taxon>Eukaryota</taxon>
        <taxon>Metamonada</taxon>
        <taxon>Preaxostyla</taxon>
        <taxon>Oxymonadida</taxon>
        <taxon>Streblomastigidae</taxon>
        <taxon>Streblomastix</taxon>
    </lineage>
</organism>
<gene>
    <name evidence="1" type="ORF">EZS28_027949</name>
</gene>
<comment type="caution">
    <text evidence="1">The sequence shown here is derived from an EMBL/GenBank/DDBJ whole genome shotgun (WGS) entry which is preliminary data.</text>
</comment>
<feature type="non-terminal residue" evidence="1">
    <location>
        <position position="1"/>
    </location>
</feature>
<accession>A0A5J4V227</accession>
<name>A0A5J4V227_9EUKA</name>
<proteinExistence type="predicted"/>